<evidence type="ECO:0000259" key="1">
    <source>
        <dbReference type="Pfam" id="PF01488"/>
    </source>
</evidence>
<dbReference type="InterPro" id="IPR006151">
    <property type="entry name" value="Shikm_DH/Glu-tRNA_Rdtase"/>
</dbReference>
<dbReference type="Pfam" id="PF01488">
    <property type="entry name" value="Shikimate_DH"/>
    <property type="match status" value="1"/>
</dbReference>
<protein>
    <submittedName>
        <fullName evidence="2">Shikimate 5-dehydrogenase</fullName>
    </submittedName>
</protein>
<feature type="domain" description="Quinate/shikimate 5-dehydrogenase/glutamyl-tRNA reductase" evidence="1">
    <location>
        <begin position="147"/>
        <end position="259"/>
    </location>
</feature>
<reference evidence="2" key="1">
    <citation type="submission" date="2022-03" db="EMBL/GenBank/DDBJ databases">
        <title>Complete genome sequence of Caldinitratiruptor microaerophilus.</title>
        <authorList>
            <person name="Mukaiyama R."/>
            <person name="Nishiyama T."/>
            <person name="Ueda K."/>
        </authorList>
    </citation>
    <scope>NUCLEOTIDE SEQUENCE</scope>
    <source>
        <strain evidence="2">JCM 16183</strain>
    </source>
</reference>
<organism evidence="2 3">
    <name type="scientific">Caldinitratiruptor microaerophilus</name>
    <dbReference type="NCBI Taxonomy" id="671077"/>
    <lineage>
        <taxon>Bacteria</taxon>
        <taxon>Bacillati</taxon>
        <taxon>Bacillota</taxon>
        <taxon>Clostridia</taxon>
        <taxon>Eubacteriales</taxon>
        <taxon>Symbiobacteriaceae</taxon>
        <taxon>Caldinitratiruptor</taxon>
    </lineage>
</organism>
<evidence type="ECO:0000313" key="2">
    <source>
        <dbReference type="EMBL" id="BDG62097.1"/>
    </source>
</evidence>
<sequence length="364" mass="39346">MERGLYAFTVHPFDVSRIRRKWPGLGLLPERAVEAVMRWVPPFPYHAIPPVQTPHGSAQGWLIGIPLTARQWKELPDGLLVDRVVRAARVAARLGARVMGLGAYSALPGGAGVEVARRSPIAITTGNSLTVWAALQGAREGARLMGHDLDRAEVAVVGAGGAIGAACARILAREVRHLTLIGPQVERLERVAEQIRRETGLVPAVSDQVERALPRMDVVIAVSSSGGGIIRPEMLRAGAVVCDVAMPRDVDEQVAAVRDDVLVVDGGLVQVPVRTGLEADGFPPGTAPACLAETMLLALEGRYENFTLGRDLTVEQVDEMARLAQRHGFRLAGIRSFHRAVDPGQVRRIRERAQARRRQEALPV</sequence>
<dbReference type="KEGG" id="cmic:caldi_31870"/>
<dbReference type="Gene3D" id="3.40.50.720">
    <property type="entry name" value="NAD(P)-binding Rossmann-like Domain"/>
    <property type="match status" value="1"/>
</dbReference>
<dbReference type="Proteomes" id="UP001163687">
    <property type="component" value="Chromosome"/>
</dbReference>
<evidence type="ECO:0000313" key="3">
    <source>
        <dbReference type="Proteomes" id="UP001163687"/>
    </source>
</evidence>
<accession>A0AA35CQ33</accession>
<name>A0AA35CQ33_9FIRM</name>
<keyword evidence="3" id="KW-1185">Reference proteome</keyword>
<dbReference type="AlphaFoldDB" id="A0AA35CQ33"/>
<dbReference type="SUPFAM" id="SSF51735">
    <property type="entry name" value="NAD(P)-binding Rossmann-fold domains"/>
    <property type="match status" value="1"/>
</dbReference>
<dbReference type="RefSeq" id="WP_264842700.1">
    <property type="nucleotide sequence ID" value="NZ_AP025628.1"/>
</dbReference>
<proteinExistence type="predicted"/>
<dbReference type="EMBL" id="AP025628">
    <property type="protein sequence ID" value="BDG62097.1"/>
    <property type="molecule type" value="Genomic_DNA"/>
</dbReference>
<dbReference type="InterPro" id="IPR036291">
    <property type="entry name" value="NAD(P)-bd_dom_sf"/>
</dbReference>
<gene>
    <name evidence="2" type="ORF">caldi_31870</name>
</gene>